<dbReference type="PANTHER" id="PTHR40065">
    <property type="entry name" value="RNA-BINDING PROTEIN YHBY"/>
    <property type="match status" value="1"/>
</dbReference>
<proteinExistence type="predicted"/>
<dbReference type="Proteomes" id="UP000768567">
    <property type="component" value="Unassembled WGS sequence"/>
</dbReference>
<feature type="domain" description="CRM" evidence="3">
    <location>
        <begin position="1"/>
        <end position="96"/>
    </location>
</feature>
<dbReference type="Pfam" id="PF01985">
    <property type="entry name" value="CRS1_YhbY"/>
    <property type="match status" value="1"/>
</dbReference>
<gene>
    <name evidence="4" type="ORF">INF35_10315</name>
</gene>
<reference evidence="4 5" key="1">
    <citation type="submission" date="2020-10" db="EMBL/GenBank/DDBJ databases">
        <title>ChiBAC.</title>
        <authorList>
            <person name="Zenner C."/>
            <person name="Hitch T.C.A."/>
            <person name="Clavel T."/>
        </authorList>
    </citation>
    <scope>NUCLEOTIDE SEQUENCE [LARGE SCALE GENOMIC DNA]</scope>
    <source>
        <strain evidence="4 5">DSM 109015</strain>
    </source>
</reference>
<dbReference type="SUPFAM" id="SSF75471">
    <property type="entry name" value="YhbY-like"/>
    <property type="match status" value="1"/>
</dbReference>
<dbReference type="Gene3D" id="3.30.110.60">
    <property type="entry name" value="YhbY-like"/>
    <property type="match status" value="1"/>
</dbReference>
<accession>A0ABR9R4V8</accession>
<dbReference type="SMART" id="SM01103">
    <property type="entry name" value="CRS1_YhbY"/>
    <property type="match status" value="1"/>
</dbReference>
<evidence type="ECO:0000256" key="2">
    <source>
        <dbReference type="PROSITE-ProRule" id="PRU00626"/>
    </source>
</evidence>
<dbReference type="PROSITE" id="PS51295">
    <property type="entry name" value="CRM"/>
    <property type="match status" value="1"/>
</dbReference>
<name>A0ABR9R4V8_9FIRM</name>
<dbReference type="EMBL" id="JADCKC010000003">
    <property type="protein sequence ID" value="MBE5038178.1"/>
    <property type="molecule type" value="Genomic_DNA"/>
</dbReference>
<dbReference type="InterPro" id="IPR001890">
    <property type="entry name" value="RNA-binding_CRM"/>
</dbReference>
<evidence type="ECO:0000313" key="4">
    <source>
        <dbReference type="EMBL" id="MBE5038178.1"/>
    </source>
</evidence>
<dbReference type="RefSeq" id="WP_193502165.1">
    <property type="nucleotide sequence ID" value="NZ_JADCKC010000003.1"/>
</dbReference>
<keyword evidence="5" id="KW-1185">Reference proteome</keyword>
<dbReference type="InterPro" id="IPR051925">
    <property type="entry name" value="RNA-binding_domain"/>
</dbReference>
<evidence type="ECO:0000313" key="5">
    <source>
        <dbReference type="Proteomes" id="UP000768567"/>
    </source>
</evidence>
<keyword evidence="1 2" id="KW-0694">RNA-binding</keyword>
<evidence type="ECO:0000259" key="3">
    <source>
        <dbReference type="PROSITE" id="PS51295"/>
    </source>
</evidence>
<dbReference type="InterPro" id="IPR035920">
    <property type="entry name" value="YhbY-like_sf"/>
</dbReference>
<sequence length="101" mass="10879">MLSSKQRAALRAAANPLEPVFQIGKGEIDDTLTAAVADCLAARELIKLKVLENSEYSAREAADILAEATGADCVQVIGRKFVLFLKKKKDSDFDAILAKAK</sequence>
<comment type="caution">
    <text evidence="4">The sequence shown here is derived from an EMBL/GenBank/DDBJ whole genome shotgun (WGS) entry which is preliminary data.</text>
</comment>
<protein>
    <submittedName>
        <fullName evidence="4">YhbY family RNA-binding protein</fullName>
    </submittedName>
</protein>
<evidence type="ECO:0000256" key="1">
    <source>
        <dbReference type="ARBA" id="ARBA00022884"/>
    </source>
</evidence>
<organism evidence="4 5">
    <name type="scientific">Gemmiger gallinarum</name>
    <dbReference type="NCBI Taxonomy" id="2779354"/>
    <lineage>
        <taxon>Bacteria</taxon>
        <taxon>Bacillati</taxon>
        <taxon>Bacillota</taxon>
        <taxon>Clostridia</taxon>
        <taxon>Eubacteriales</taxon>
        <taxon>Gemmiger</taxon>
    </lineage>
</organism>
<dbReference type="PANTHER" id="PTHR40065:SF3">
    <property type="entry name" value="RNA-BINDING PROTEIN YHBY"/>
    <property type="match status" value="1"/>
</dbReference>